<dbReference type="Proteomes" id="UP000539313">
    <property type="component" value="Unassembled WGS sequence"/>
</dbReference>
<name>A0A7W3MUZ5_9ACTN</name>
<keyword evidence="3" id="KW-1185">Reference proteome</keyword>
<accession>A0A7W3MUZ5</accession>
<proteinExistence type="predicted"/>
<dbReference type="RefSeq" id="WP_220500052.1">
    <property type="nucleotide sequence ID" value="NZ_JACJII010000001.1"/>
</dbReference>
<dbReference type="Pfam" id="PF06772">
    <property type="entry name" value="LtrA"/>
    <property type="match status" value="1"/>
</dbReference>
<keyword evidence="1" id="KW-0472">Membrane</keyword>
<feature type="transmembrane region" description="Helical" evidence="1">
    <location>
        <begin position="62"/>
        <end position="82"/>
    </location>
</feature>
<feature type="transmembrane region" description="Helical" evidence="1">
    <location>
        <begin position="314"/>
        <end position="334"/>
    </location>
</feature>
<keyword evidence="1" id="KW-0812">Transmembrane</keyword>
<dbReference type="AlphaFoldDB" id="A0A7W3MUZ5"/>
<feature type="transmembrane region" description="Helical" evidence="1">
    <location>
        <begin position="239"/>
        <end position="260"/>
    </location>
</feature>
<feature type="transmembrane region" description="Helical" evidence="1">
    <location>
        <begin position="280"/>
        <end position="302"/>
    </location>
</feature>
<organism evidence="2 3">
    <name type="scientific">Thermomonospora cellulosilytica</name>
    <dbReference type="NCBI Taxonomy" id="1411118"/>
    <lineage>
        <taxon>Bacteria</taxon>
        <taxon>Bacillati</taxon>
        <taxon>Actinomycetota</taxon>
        <taxon>Actinomycetes</taxon>
        <taxon>Streptosporangiales</taxon>
        <taxon>Thermomonosporaceae</taxon>
        <taxon>Thermomonospora</taxon>
    </lineage>
</organism>
<feature type="transmembrane region" description="Helical" evidence="1">
    <location>
        <begin position="210"/>
        <end position="233"/>
    </location>
</feature>
<comment type="caution">
    <text evidence="2">The sequence shown here is derived from an EMBL/GenBank/DDBJ whole genome shotgun (WGS) entry which is preliminary data.</text>
</comment>
<feature type="transmembrane region" description="Helical" evidence="1">
    <location>
        <begin position="172"/>
        <end position="189"/>
    </location>
</feature>
<gene>
    <name evidence="2" type="ORF">HNR21_001225</name>
</gene>
<evidence type="ECO:0000313" key="3">
    <source>
        <dbReference type="Proteomes" id="UP000539313"/>
    </source>
</evidence>
<feature type="transmembrane region" description="Helical" evidence="1">
    <location>
        <begin position="119"/>
        <end position="137"/>
    </location>
</feature>
<dbReference type="InterPro" id="IPR010640">
    <property type="entry name" value="Low_temperature_requirement_A"/>
</dbReference>
<feature type="transmembrane region" description="Helical" evidence="1">
    <location>
        <begin position="94"/>
        <end position="113"/>
    </location>
</feature>
<sequence length="374" mass="40480">MTGTLGRLRHRLAMPPRDPEQPYRVATPLELFFDLVFVVAVAQAAHDLSHAVAEGHAGEGVLGYAAAFFAIWWAWVNWTWFASAFDIDDTAYRIATFVQMFGALVLAAGIGQVSEGHSAIAVIGYVIMRMALVSQWLRVALANPYMRPAALRFAAGVTGVQVLWIARLAVPGVWGGVAFVVLALVEMAVPWWAERHRNTPWHAHHIAERYILFTMIVLGEVVLASTAAVRTAMAGHAPAGLLILVSAGGFVIVCAMWWIYTSWPAHRLLRERGHAFRWSYTHYAIFAAAAAVGAGISVMVAYKTETGHGALGGAAAGAALAIPVAVFLLGTWFAHVRPHRPGPAVTAAHLLGAALVRRWCCRRRSPRSPSSSSR</sequence>
<keyword evidence="1" id="KW-1133">Transmembrane helix</keyword>
<evidence type="ECO:0000313" key="2">
    <source>
        <dbReference type="EMBL" id="MBA9002343.1"/>
    </source>
</evidence>
<dbReference type="PANTHER" id="PTHR36840:SF1">
    <property type="entry name" value="BLL5714 PROTEIN"/>
    <property type="match status" value="1"/>
</dbReference>
<dbReference type="EMBL" id="JACJII010000001">
    <property type="protein sequence ID" value="MBA9002343.1"/>
    <property type="molecule type" value="Genomic_DNA"/>
</dbReference>
<protein>
    <submittedName>
        <fullName evidence="2">Low temperature requirement protein LtrA</fullName>
    </submittedName>
</protein>
<evidence type="ECO:0000256" key="1">
    <source>
        <dbReference type="SAM" id="Phobius"/>
    </source>
</evidence>
<dbReference type="PANTHER" id="PTHR36840">
    <property type="entry name" value="BLL5714 PROTEIN"/>
    <property type="match status" value="1"/>
</dbReference>
<reference evidence="2 3" key="1">
    <citation type="submission" date="2020-08" db="EMBL/GenBank/DDBJ databases">
        <title>Sequencing the genomes of 1000 actinobacteria strains.</title>
        <authorList>
            <person name="Klenk H.-P."/>
        </authorList>
    </citation>
    <scope>NUCLEOTIDE SEQUENCE [LARGE SCALE GENOMIC DNA]</scope>
    <source>
        <strain evidence="2 3">DSM 45823</strain>
    </source>
</reference>